<proteinExistence type="predicted"/>
<feature type="transmembrane region" description="Helical" evidence="7">
    <location>
        <begin position="170"/>
        <end position="187"/>
    </location>
</feature>
<accession>A0AAX0RZ63</accession>
<feature type="transmembrane region" description="Helical" evidence="7">
    <location>
        <begin position="20"/>
        <end position="43"/>
    </location>
</feature>
<dbReference type="KEGG" id="pbut:DTO10_22525"/>
<protein>
    <submittedName>
        <fullName evidence="10">MFS transporter</fullName>
    </submittedName>
</protein>
<evidence type="ECO:0000256" key="5">
    <source>
        <dbReference type="ARBA" id="ARBA00022989"/>
    </source>
</evidence>
<evidence type="ECO:0000256" key="6">
    <source>
        <dbReference type="ARBA" id="ARBA00023136"/>
    </source>
</evidence>
<dbReference type="Gene3D" id="1.20.1250.20">
    <property type="entry name" value="MFS general substrate transporter like domains"/>
    <property type="match status" value="1"/>
</dbReference>
<evidence type="ECO:0000259" key="8">
    <source>
        <dbReference type="PROSITE" id="PS50850"/>
    </source>
</evidence>
<keyword evidence="2" id="KW-0813">Transport</keyword>
<evidence type="ECO:0000256" key="3">
    <source>
        <dbReference type="ARBA" id="ARBA00022475"/>
    </source>
</evidence>
<dbReference type="Pfam" id="PF05977">
    <property type="entry name" value="MFS_3"/>
    <property type="match status" value="1"/>
</dbReference>
<dbReference type="GO" id="GO:0005886">
    <property type="term" value="C:plasma membrane"/>
    <property type="evidence" value="ECO:0007669"/>
    <property type="project" value="UniProtKB-SubCell"/>
</dbReference>
<feature type="transmembrane region" description="Helical" evidence="7">
    <location>
        <begin position="232"/>
        <end position="253"/>
    </location>
</feature>
<dbReference type="InterPro" id="IPR010290">
    <property type="entry name" value="TM_effector"/>
</dbReference>
<feature type="transmembrane region" description="Helical" evidence="7">
    <location>
        <begin position="49"/>
        <end position="73"/>
    </location>
</feature>
<keyword evidence="4 7" id="KW-0812">Transmembrane</keyword>
<keyword evidence="3" id="KW-1003">Cell membrane</keyword>
<dbReference type="InterPro" id="IPR020846">
    <property type="entry name" value="MFS_dom"/>
</dbReference>
<keyword evidence="12" id="KW-1185">Reference proteome</keyword>
<dbReference type="PANTHER" id="PTHR23513:SF6">
    <property type="entry name" value="MAJOR FACILITATOR SUPERFAMILY ASSOCIATED DOMAIN-CONTAINING PROTEIN"/>
    <property type="match status" value="1"/>
</dbReference>
<evidence type="ECO:0000256" key="7">
    <source>
        <dbReference type="SAM" id="Phobius"/>
    </source>
</evidence>
<feature type="domain" description="Major facilitator superfamily (MFS) profile" evidence="8">
    <location>
        <begin position="1"/>
        <end position="413"/>
    </location>
</feature>
<name>A0AAX0RZ63_9BACI</name>
<dbReference type="RefSeq" id="WP_098177382.1">
    <property type="nucleotide sequence ID" value="NZ_CP030926.1"/>
</dbReference>
<evidence type="ECO:0000256" key="1">
    <source>
        <dbReference type="ARBA" id="ARBA00004651"/>
    </source>
</evidence>
<feature type="transmembrane region" description="Helical" evidence="7">
    <location>
        <begin position="85"/>
        <end position="110"/>
    </location>
</feature>
<feature type="transmembrane region" description="Helical" evidence="7">
    <location>
        <begin position="322"/>
        <end position="346"/>
    </location>
</feature>
<evidence type="ECO:0000313" key="10">
    <source>
        <dbReference type="EMBL" id="PEJ29205.1"/>
    </source>
</evidence>
<dbReference type="SUPFAM" id="SSF103473">
    <property type="entry name" value="MFS general substrate transporter"/>
    <property type="match status" value="1"/>
</dbReference>
<evidence type="ECO:0000313" key="12">
    <source>
        <dbReference type="Proteomes" id="UP000260457"/>
    </source>
</evidence>
<gene>
    <name evidence="10" type="ORF">CN689_22060</name>
    <name evidence="9" type="ORF">DTO10_22525</name>
</gene>
<evidence type="ECO:0000313" key="9">
    <source>
        <dbReference type="EMBL" id="AXN40875.1"/>
    </source>
</evidence>
<dbReference type="InterPro" id="IPR036259">
    <property type="entry name" value="MFS_trans_sf"/>
</dbReference>
<organism evidence="10 11">
    <name type="scientific">Peribacillus butanolivorans</name>
    <dbReference type="NCBI Taxonomy" id="421767"/>
    <lineage>
        <taxon>Bacteria</taxon>
        <taxon>Bacillati</taxon>
        <taxon>Bacillota</taxon>
        <taxon>Bacilli</taxon>
        <taxon>Bacillales</taxon>
        <taxon>Bacillaceae</taxon>
        <taxon>Peribacillus</taxon>
    </lineage>
</organism>
<dbReference type="AlphaFoldDB" id="A0AAX0RZ63"/>
<reference evidence="10 11" key="1">
    <citation type="submission" date="2017-09" db="EMBL/GenBank/DDBJ databases">
        <title>Large-scale bioinformatics analysis of Bacillus genomes uncovers conserved roles of natural products in bacterial physiology.</title>
        <authorList>
            <consortium name="Agbiome Team Llc"/>
            <person name="Bleich R.M."/>
            <person name="Kirk G.J."/>
            <person name="Santa Maria K.C."/>
            <person name="Allen S.E."/>
            <person name="Farag S."/>
            <person name="Shank E.A."/>
            <person name="Bowers A."/>
        </authorList>
    </citation>
    <scope>NUCLEOTIDE SEQUENCE [LARGE SCALE GENOMIC DNA]</scope>
    <source>
        <strain evidence="10 11">AFS003229</strain>
    </source>
</reference>
<evidence type="ECO:0000256" key="4">
    <source>
        <dbReference type="ARBA" id="ARBA00022692"/>
    </source>
</evidence>
<dbReference type="GO" id="GO:0022857">
    <property type="term" value="F:transmembrane transporter activity"/>
    <property type="evidence" value="ECO:0007669"/>
    <property type="project" value="InterPro"/>
</dbReference>
<dbReference type="Proteomes" id="UP000260457">
    <property type="component" value="Chromosome"/>
</dbReference>
<feature type="transmembrane region" description="Helical" evidence="7">
    <location>
        <begin position="358"/>
        <end position="377"/>
    </location>
</feature>
<comment type="subcellular location">
    <subcellularLocation>
        <location evidence="1">Cell membrane</location>
        <topology evidence="1">Multi-pass membrane protein</topology>
    </subcellularLocation>
</comment>
<feature type="transmembrane region" description="Helical" evidence="7">
    <location>
        <begin position="265"/>
        <end position="282"/>
    </location>
</feature>
<sequence length="425" mass="46462">MKAGIFEPLKFRPFRSLFGAQLFSDLGNWLDFIALQVIVAYHWGLDETAIAAVIIVLGLPWVIIGPFASVFVDRLPKKQMMIICLFLRIMFVGGLFFAPNLYILLLFVFLKGTVAAIYDPARQSMIRFTVHDNHLPEAVTLSQLSVNTMKIIGPALGGGVIALFGAKSPFLFEAAGFFIAILILLTLPNMDEKEMNADIKSEKKNRGNGNYWKELLDGIKHISYTPLLKSSVILSSVAFFIIFLYDGLFVFIAQNLGFTEGNFGLLISAVGLGSVVGSLLMGNWTHWKRKPIHLMSSALLFSGSLIIVMGLGSMEIVNLPALAWVIGAFFLGFMGSGESVPYGFILQSETPKQMMGRVSAAATSLQTFSMLIAPAMGSLLAKWLGVSFVLIGAGGATCLLGAIVLIFIVRRINDQKDIQEKQFQA</sequence>
<dbReference type="EMBL" id="NUEQ01000057">
    <property type="protein sequence ID" value="PEJ29205.1"/>
    <property type="molecule type" value="Genomic_DNA"/>
</dbReference>
<dbReference type="PROSITE" id="PS50850">
    <property type="entry name" value="MFS"/>
    <property type="match status" value="1"/>
</dbReference>
<feature type="transmembrane region" description="Helical" evidence="7">
    <location>
        <begin position="294"/>
        <end position="316"/>
    </location>
</feature>
<feature type="transmembrane region" description="Helical" evidence="7">
    <location>
        <begin position="383"/>
        <end position="409"/>
    </location>
</feature>
<dbReference type="EMBL" id="CP030926">
    <property type="protein sequence ID" value="AXN40875.1"/>
    <property type="molecule type" value="Genomic_DNA"/>
</dbReference>
<dbReference type="CDD" id="cd06173">
    <property type="entry name" value="MFS_MefA_like"/>
    <property type="match status" value="1"/>
</dbReference>
<evidence type="ECO:0000313" key="11">
    <source>
        <dbReference type="Proteomes" id="UP000220106"/>
    </source>
</evidence>
<keyword evidence="6 7" id="KW-0472">Membrane</keyword>
<evidence type="ECO:0000256" key="2">
    <source>
        <dbReference type="ARBA" id="ARBA00022448"/>
    </source>
</evidence>
<keyword evidence="5 7" id="KW-1133">Transmembrane helix</keyword>
<dbReference type="PANTHER" id="PTHR23513">
    <property type="entry name" value="INTEGRAL MEMBRANE EFFLUX PROTEIN-RELATED"/>
    <property type="match status" value="1"/>
</dbReference>
<dbReference type="Proteomes" id="UP000220106">
    <property type="component" value="Unassembled WGS sequence"/>
</dbReference>
<reference evidence="9 12" key="2">
    <citation type="submission" date="2018-07" db="EMBL/GenBank/DDBJ databases">
        <title>The molecular basis for the intramolecular migration of carboxyl group in the catabolism of para-hydroxybenzoate via gentisate.</title>
        <authorList>
            <person name="Zhao H."/>
            <person name="Xu Y."/>
            <person name="Lin S."/>
            <person name="Spain J.C."/>
            <person name="Zhou N.-Y."/>
        </authorList>
    </citation>
    <scope>NUCLEOTIDE SEQUENCE [LARGE SCALE GENOMIC DNA]</scope>
    <source>
        <strain evidence="9 12">PHB-7a</strain>
    </source>
</reference>